<evidence type="ECO:0000313" key="1">
    <source>
        <dbReference type="EMBL" id="KAL0102493.1"/>
    </source>
</evidence>
<dbReference type="EMBL" id="JADYXP020000022">
    <property type="protein sequence ID" value="KAL0102493.1"/>
    <property type="molecule type" value="Genomic_DNA"/>
</dbReference>
<protein>
    <submittedName>
        <fullName evidence="1">Uncharacterized protein</fullName>
    </submittedName>
</protein>
<evidence type="ECO:0000313" key="2">
    <source>
        <dbReference type="Proteomes" id="UP001430953"/>
    </source>
</evidence>
<proteinExistence type="predicted"/>
<accession>A0AAW2EFL1</accession>
<dbReference type="Proteomes" id="UP001430953">
    <property type="component" value="Unassembled WGS sequence"/>
</dbReference>
<dbReference type="AlphaFoldDB" id="A0AAW2EFL1"/>
<keyword evidence="2" id="KW-1185">Reference proteome</keyword>
<organism evidence="1 2">
    <name type="scientific">Cardiocondyla obscurior</name>
    <dbReference type="NCBI Taxonomy" id="286306"/>
    <lineage>
        <taxon>Eukaryota</taxon>
        <taxon>Metazoa</taxon>
        <taxon>Ecdysozoa</taxon>
        <taxon>Arthropoda</taxon>
        <taxon>Hexapoda</taxon>
        <taxon>Insecta</taxon>
        <taxon>Pterygota</taxon>
        <taxon>Neoptera</taxon>
        <taxon>Endopterygota</taxon>
        <taxon>Hymenoptera</taxon>
        <taxon>Apocrita</taxon>
        <taxon>Aculeata</taxon>
        <taxon>Formicoidea</taxon>
        <taxon>Formicidae</taxon>
        <taxon>Myrmicinae</taxon>
        <taxon>Cardiocondyla</taxon>
    </lineage>
</organism>
<reference evidence="1 2" key="1">
    <citation type="submission" date="2023-03" db="EMBL/GenBank/DDBJ databases">
        <title>High recombination rates correlate with genetic variation in Cardiocondyla obscurior ants.</title>
        <authorList>
            <person name="Errbii M."/>
        </authorList>
    </citation>
    <scope>NUCLEOTIDE SEQUENCE [LARGE SCALE GENOMIC DNA]</scope>
    <source>
        <strain evidence="1">Alpha-2009</strain>
        <tissue evidence="1">Whole body</tissue>
    </source>
</reference>
<name>A0AAW2EFL1_9HYME</name>
<comment type="caution">
    <text evidence="1">The sequence shown here is derived from an EMBL/GenBank/DDBJ whole genome shotgun (WGS) entry which is preliminary data.</text>
</comment>
<gene>
    <name evidence="1" type="ORF">PUN28_018050</name>
</gene>
<sequence length="229" mass="25335">MQFISSCVCIQFRYFSAYSQREQYILSANVRQMPQEDERRGKGAVETFEATPFLPPFSSRGSEAGRAPHPLSLAARLVINSHLAVEGNVYQPEGPLTVFQNYCALPRAAEIRAGSAPTHVLQSTCRKQTNKFCQIFFSFANKSNRVTVRFISITKCVLAKVSTLNGCTFIFGLTLISDRTARRRWFHPITKGTKTWNGLCSTFNGNRNPIAGNVIRGAASPQGSAGRCT</sequence>